<dbReference type="AlphaFoldDB" id="A0AAD5WK21"/>
<accession>A0AAD5WK21</accession>
<keyword evidence="2" id="KW-0131">Cell cycle</keyword>
<feature type="domain" description="CDT1 Geminin-binding" evidence="4">
    <location>
        <begin position="304"/>
        <end position="429"/>
    </location>
</feature>
<name>A0AAD5WK21_PARTN</name>
<dbReference type="SMART" id="SM01075">
    <property type="entry name" value="CDT1"/>
    <property type="match status" value="1"/>
</dbReference>
<evidence type="ECO:0000313" key="6">
    <source>
        <dbReference type="Proteomes" id="UP001196413"/>
    </source>
</evidence>
<comment type="similarity">
    <text evidence="1">Belongs to the Cdt1 family.</text>
</comment>
<dbReference type="PANTHER" id="PTHR28637:SF1">
    <property type="entry name" value="DNA REPLICATION FACTOR CDT1"/>
    <property type="match status" value="1"/>
</dbReference>
<dbReference type="InterPro" id="IPR038090">
    <property type="entry name" value="Cdt1_C_WH_dom_sf"/>
</dbReference>
<dbReference type="PANTHER" id="PTHR28637">
    <property type="entry name" value="DNA REPLICATION FACTOR CDT1"/>
    <property type="match status" value="1"/>
</dbReference>
<dbReference type="Proteomes" id="UP001196413">
    <property type="component" value="Unassembled WGS sequence"/>
</dbReference>
<evidence type="ECO:0000313" key="5">
    <source>
        <dbReference type="EMBL" id="KAJ1372323.1"/>
    </source>
</evidence>
<dbReference type="GO" id="GO:0071163">
    <property type="term" value="P:DNA replication preinitiation complex assembly"/>
    <property type="evidence" value="ECO:0007669"/>
    <property type="project" value="InterPro"/>
</dbReference>
<feature type="region of interest" description="Disordered" evidence="3">
    <location>
        <begin position="95"/>
        <end position="123"/>
    </location>
</feature>
<protein>
    <submittedName>
        <fullName evidence="5">MFS lactose permease</fullName>
    </submittedName>
</protein>
<evidence type="ECO:0000259" key="4">
    <source>
        <dbReference type="SMART" id="SM01075"/>
    </source>
</evidence>
<dbReference type="InterPro" id="IPR032054">
    <property type="entry name" value="Cdt1_C"/>
</dbReference>
<dbReference type="GO" id="GO:0000278">
    <property type="term" value="P:mitotic cell cycle"/>
    <property type="evidence" value="ECO:0007669"/>
    <property type="project" value="TreeGrafter"/>
</dbReference>
<sequence length="651" mass="73093">MSCRTTSRRSRSTKIVLDGPPPVEQTRKITDVFKVTRGRGKGQKKLLSSSPDGVNVKKSSIDESAVVSEQCNEQRNDVCTARKALFFNINTKLDDDDSSKLDANPQEEEMMPISTSKESSDDRVTLGNKVVSVKVKSDPLEESSSNDVETPALNPLLSKADEMLEKLKSRAVQSKARARVRNVAELQAMLAEKQSVKIIHEQSRRNKSKQVEEDANVLRNPAKFVPVGTAVAKSQKKTRTRVVEECLPKPAQLPIPDFVLPTHQTPEKQQPIDETELNEKRHVFDYGKASRLVDDVKNNSTFPLPRNYERLHVSFQSCDRVLSIFTARRRRCLVSEIQTNVEKNTKITFSRKQLAQIVHVYPTSYDIKVEKWSPFGGESKSQGKFELVIAANLTSVLLNDSELSRLRRFHPKFDLDQECEEIKEAELPHVPSDTDESYLKMKDYLATVDNSVPLPKAVDNAIEVLKSPLKKLVSSSGTPLSPRKFAEQQALKPKGAMSLVERIRAKEAAKKLAESLRDPAIEKKIEVLQRILHGLLRCITTYFAFRKVRSIDVNTLSEQIMRSQSALSRTLIMEHISTLCGTAPEYFIITEIGGKKYLQLKENNYAAVEKLLQEEVTRLRGISTSATTNVSSTSNPVSMCSTKNPAVRALF</sequence>
<dbReference type="InterPro" id="IPR045173">
    <property type="entry name" value="Cdt1"/>
</dbReference>
<dbReference type="SUPFAM" id="SSF46785">
    <property type="entry name" value="Winged helix' DNA-binding domain"/>
    <property type="match status" value="1"/>
</dbReference>
<dbReference type="GO" id="GO:0003677">
    <property type="term" value="F:DNA binding"/>
    <property type="evidence" value="ECO:0007669"/>
    <property type="project" value="InterPro"/>
</dbReference>
<evidence type="ECO:0000256" key="1">
    <source>
        <dbReference type="ARBA" id="ARBA00008356"/>
    </source>
</evidence>
<dbReference type="InterPro" id="IPR036390">
    <property type="entry name" value="WH_DNA-bd_sf"/>
</dbReference>
<dbReference type="Gene3D" id="1.10.10.1420">
    <property type="entry name" value="DNA replication factor Cdt1, C-terminal WH domain"/>
    <property type="match status" value="1"/>
</dbReference>
<dbReference type="GO" id="GO:0005634">
    <property type="term" value="C:nucleus"/>
    <property type="evidence" value="ECO:0007669"/>
    <property type="project" value="TreeGrafter"/>
</dbReference>
<evidence type="ECO:0000256" key="2">
    <source>
        <dbReference type="ARBA" id="ARBA00023306"/>
    </source>
</evidence>
<dbReference type="EMBL" id="JAHQIW010007127">
    <property type="protein sequence ID" value="KAJ1372323.1"/>
    <property type="molecule type" value="Genomic_DNA"/>
</dbReference>
<feature type="compositionally biased region" description="Basic residues" evidence="3">
    <location>
        <begin position="1"/>
        <end position="12"/>
    </location>
</feature>
<dbReference type="Pfam" id="PF08839">
    <property type="entry name" value="CDT1"/>
    <property type="match status" value="1"/>
</dbReference>
<comment type="caution">
    <text evidence="5">The sequence shown here is derived from an EMBL/GenBank/DDBJ whole genome shotgun (WGS) entry which is preliminary data.</text>
</comment>
<dbReference type="InterPro" id="IPR014939">
    <property type="entry name" value="CDT1_Gemini-bd-like"/>
</dbReference>
<gene>
    <name evidence="5" type="primary">CDT-1</name>
    <name evidence="5" type="ORF">KIN20_034456</name>
</gene>
<reference evidence="5" key="1">
    <citation type="submission" date="2021-06" db="EMBL/GenBank/DDBJ databases">
        <title>Parelaphostrongylus tenuis whole genome reference sequence.</title>
        <authorList>
            <person name="Garwood T.J."/>
            <person name="Larsen P.A."/>
            <person name="Fountain-Jones N.M."/>
            <person name="Garbe J.R."/>
            <person name="Macchietto M.G."/>
            <person name="Kania S.A."/>
            <person name="Gerhold R.W."/>
            <person name="Richards J.E."/>
            <person name="Wolf T.M."/>
        </authorList>
    </citation>
    <scope>NUCLEOTIDE SEQUENCE</scope>
    <source>
        <strain evidence="5">MNPRO001-30</strain>
        <tissue evidence="5">Meninges</tissue>
    </source>
</reference>
<proteinExistence type="inferred from homology"/>
<feature type="region of interest" description="Disordered" evidence="3">
    <location>
        <begin position="1"/>
        <end position="23"/>
    </location>
</feature>
<organism evidence="5 6">
    <name type="scientific">Parelaphostrongylus tenuis</name>
    <name type="common">Meningeal worm</name>
    <dbReference type="NCBI Taxonomy" id="148309"/>
    <lineage>
        <taxon>Eukaryota</taxon>
        <taxon>Metazoa</taxon>
        <taxon>Ecdysozoa</taxon>
        <taxon>Nematoda</taxon>
        <taxon>Chromadorea</taxon>
        <taxon>Rhabditida</taxon>
        <taxon>Rhabditina</taxon>
        <taxon>Rhabditomorpha</taxon>
        <taxon>Strongyloidea</taxon>
        <taxon>Metastrongylidae</taxon>
        <taxon>Parelaphostrongylus</taxon>
    </lineage>
</organism>
<dbReference type="GO" id="GO:0030174">
    <property type="term" value="P:regulation of DNA-templated DNA replication initiation"/>
    <property type="evidence" value="ECO:0007669"/>
    <property type="project" value="InterPro"/>
</dbReference>
<dbReference type="GO" id="GO:0000076">
    <property type="term" value="P:DNA replication checkpoint signaling"/>
    <property type="evidence" value="ECO:0007669"/>
    <property type="project" value="TreeGrafter"/>
</dbReference>
<dbReference type="GO" id="GO:0070182">
    <property type="term" value="F:DNA polymerase binding"/>
    <property type="evidence" value="ECO:0007669"/>
    <property type="project" value="TreeGrafter"/>
</dbReference>
<dbReference type="Pfam" id="PF16679">
    <property type="entry name" value="CDT1_C"/>
    <property type="match status" value="1"/>
</dbReference>
<evidence type="ECO:0000256" key="3">
    <source>
        <dbReference type="SAM" id="MobiDB-lite"/>
    </source>
</evidence>
<keyword evidence="6" id="KW-1185">Reference proteome</keyword>